<feature type="compositionally biased region" description="Polar residues" evidence="2">
    <location>
        <begin position="1111"/>
        <end position="1130"/>
    </location>
</feature>
<feature type="domain" description="MACPF-like" evidence="3">
    <location>
        <begin position="1017"/>
        <end position="1236"/>
    </location>
</feature>
<name>A0A8H7BQN2_9FUNG</name>
<evidence type="ECO:0000256" key="2">
    <source>
        <dbReference type="SAM" id="MobiDB-lite"/>
    </source>
</evidence>
<keyword evidence="5" id="KW-1185">Reference proteome</keyword>
<dbReference type="PANTHER" id="PTHR11102">
    <property type="entry name" value="SEL-1-LIKE PROTEIN"/>
    <property type="match status" value="1"/>
</dbReference>
<gene>
    <name evidence="4" type="ORF">EC973_003364</name>
</gene>
<dbReference type="InterPro" id="IPR054586">
    <property type="entry name" value="MACPF_1_fungal"/>
</dbReference>
<dbReference type="InterPro" id="IPR006597">
    <property type="entry name" value="Sel1-like"/>
</dbReference>
<proteinExistence type="inferred from homology"/>
<accession>A0A8H7BQN2</accession>
<evidence type="ECO:0000259" key="3">
    <source>
        <dbReference type="Pfam" id="PF22693"/>
    </source>
</evidence>
<feature type="region of interest" description="Disordered" evidence="2">
    <location>
        <begin position="1111"/>
        <end position="1145"/>
    </location>
</feature>
<dbReference type="Pfam" id="PF08238">
    <property type="entry name" value="Sel1"/>
    <property type="match status" value="5"/>
</dbReference>
<feature type="region of interest" description="Disordered" evidence="2">
    <location>
        <begin position="1374"/>
        <end position="1397"/>
    </location>
</feature>
<evidence type="ECO:0000256" key="1">
    <source>
        <dbReference type="ARBA" id="ARBA00038101"/>
    </source>
</evidence>
<dbReference type="SMART" id="SM00671">
    <property type="entry name" value="SEL1"/>
    <property type="match status" value="6"/>
</dbReference>
<dbReference type="InterPro" id="IPR050767">
    <property type="entry name" value="Sel1_AlgK"/>
</dbReference>
<dbReference type="Gene3D" id="1.25.40.10">
    <property type="entry name" value="Tetratricopeptide repeat domain"/>
    <property type="match status" value="1"/>
</dbReference>
<protein>
    <recommendedName>
        <fullName evidence="3">MACPF-like domain-containing protein</fullName>
    </recommendedName>
</protein>
<feature type="compositionally biased region" description="Basic and acidic residues" evidence="2">
    <location>
        <begin position="1133"/>
        <end position="1145"/>
    </location>
</feature>
<reference evidence="4" key="1">
    <citation type="submission" date="2020-01" db="EMBL/GenBank/DDBJ databases">
        <title>Genome Sequencing of Three Apophysomyces-Like Fungal Strains Confirms a Novel Fungal Genus in the Mucoromycota with divergent Burkholderia-like Endosymbiotic Bacteria.</title>
        <authorList>
            <person name="Stajich J.E."/>
            <person name="Macias A.M."/>
            <person name="Carter-House D."/>
            <person name="Lovett B."/>
            <person name="Kasson L.R."/>
            <person name="Berry K."/>
            <person name="Grigoriev I."/>
            <person name="Chang Y."/>
            <person name="Spatafora J."/>
            <person name="Kasson M.T."/>
        </authorList>
    </citation>
    <scope>NUCLEOTIDE SEQUENCE</scope>
    <source>
        <strain evidence="4">NRRL A-21654</strain>
    </source>
</reference>
<comment type="caution">
    <text evidence="4">The sequence shown here is derived from an EMBL/GenBank/DDBJ whole genome shotgun (WGS) entry which is preliminary data.</text>
</comment>
<comment type="similarity">
    <text evidence="1">Belongs to the sel-1 family.</text>
</comment>
<dbReference type="SUPFAM" id="SSF81901">
    <property type="entry name" value="HCP-like"/>
    <property type="match status" value="2"/>
</dbReference>
<dbReference type="EMBL" id="JABAYA010000020">
    <property type="protein sequence ID" value="KAF7729951.1"/>
    <property type="molecule type" value="Genomic_DNA"/>
</dbReference>
<dbReference type="Proteomes" id="UP000605846">
    <property type="component" value="Unassembled WGS sequence"/>
</dbReference>
<evidence type="ECO:0000313" key="5">
    <source>
        <dbReference type="Proteomes" id="UP000605846"/>
    </source>
</evidence>
<dbReference type="PANTHER" id="PTHR11102:SF160">
    <property type="entry name" value="ERAD-ASSOCIATED E3 UBIQUITIN-PROTEIN LIGASE COMPONENT HRD3"/>
    <property type="match status" value="1"/>
</dbReference>
<dbReference type="InterPro" id="IPR011990">
    <property type="entry name" value="TPR-like_helical_dom_sf"/>
</dbReference>
<evidence type="ECO:0000313" key="4">
    <source>
        <dbReference type="EMBL" id="KAF7729951.1"/>
    </source>
</evidence>
<organism evidence="4 5">
    <name type="scientific">Apophysomyces ossiformis</name>
    <dbReference type="NCBI Taxonomy" id="679940"/>
    <lineage>
        <taxon>Eukaryota</taxon>
        <taxon>Fungi</taxon>
        <taxon>Fungi incertae sedis</taxon>
        <taxon>Mucoromycota</taxon>
        <taxon>Mucoromycotina</taxon>
        <taxon>Mucoromycetes</taxon>
        <taxon>Mucorales</taxon>
        <taxon>Mucorineae</taxon>
        <taxon>Mucoraceae</taxon>
        <taxon>Apophysomyces</taxon>
    </lineage>
</organism>
<dbReference type="OrthoDB" id="5559380at2759"/>
<dbReference type="Pfam" id="PF22693">
    <property type="entry name" value="MACPF_1"/>
    <property type="match status" value="1"/>
</dbReference>
<sequence length="1896" mass="215136">MTGTESSESIPDVLSSGQPEATFDRTTYNKLLTLLDQYKYAPLEETLDEIGAAAHSTNKWIENICLTISGLKPDGYGAQYLQTLDDAFTLMDKLVFSLDQFRDTIGVTDGIPSKILSTLSTVNSNWLYLQEIISYVKGSSKDTHEKGSLSKALDDISHNIVEVWKLVYRFQHRSTASDSSRATNKDGSSIYQGLLVGEKPETTIREIEQAELVEIDTKAEILSNDIKQIQEGVLNKQITEDISEGLSKKIDYVLDQWQDLQTMIDKSKHKLKDASLPVVLQTIFETVESSINELETASDQCYAMVNRVYGLQAPQSTETAEIGPESSSSATVPPLSLEYSEFRILENFKAKDNYTVPTNEKLLDLLAKKITSHPTLDKTILLRHNTILERWTQLRSRMDDIKRKLPDTANILVRHPTKIKTSKNSCFDKVPVPAILEQSGCIQEKEEVKSAADTISGYVQSLHIDGTPAQREAVRINPSASYYLYPEDKYMISDDIILRSYTFAEKRYGKMGFLPRDLPLPGIKEFKADAKRTAEKLGGHSAAKNKMEAIYIPRKCLLFPPNTIQPTKEFVEAVGWALGRSSDVQRFKALQDVFNHYGYYYPYWVVLGGKFTHQTVKDSGDITWSVMMQVIREKIPWEAIGGDTNHLKHPLGVKPWIQSTAACAVPIMVLGMKPTYYLLEKRLAAEVERLYKLQNQYEGSYQISCIHQNHSETTLVRLAQLQPRIGVSKGVHFAGNLADQDAIELTNEADLRKLITVIPDKGRSRITCRVRKTMLGVDASTHAYLDTELSDEAVEDEGFTRAAVMSHIEKNGGELQPATRGTHYFVMYITHAEIRYKRQFVKLSDKLKDAVDKALQMSTDKEKFKALQQVFGTFGYYYPSVIGLGGRAIYKINPNDPSPSWMIENGIATIDRAFKRATHVDDTYVETIDTFPELHKGLHFNGEEAEEQAVEISKKGTFSKLLMLKIYINHPKAEYVKRSPANKEDIKTFSKLDIESYYELPGNYGFTLGAQAVHRERMNGRKHTTLKQKTPYQVAYFVYKELMLQLHFYDELIDATKEFKDAIGNALQEHLSAHDKYYRLQDVFQRFGYYYPSSILYGGRVICQITTPSETQHTVRNSATNPILQKQNDPSTDDEKIKSASTAADKDITKQYPQKNYNESLVKTSAAVLRVHAATEIEKSIAKNDCWEAVGGEANILLFENVRSWLKTIETNQTLIQLKRLKPLYELLDNEMRSKVQQIYENIVMDDCYICYNYSLEMITYLASADQDNNSETMRVPTEDLFEYLLKRSFADMQEAISFCRNACQQAGFSIVVEENTDEIVCIYCSGAITSLNDSTESQHKESDNTCLWGVSIVKTSDGQWRFQKYLCPEESEHNHKLISPETKSKDRHRNKQRTANLGDSEESFIIKIVPTRPMYSAEDPRAHYIKYNDIVRLQYVRRLKEDDENSNVYIRASELKVSGELQLDHISEPNATNNEEKEYEEDFQWRIVPALLEGGDDEEEINYISSAKQDACDKFCLESASKVSSTQTSKNDHRENEYVRKGDVVAFESRRTVNGKTFYWAINFEFDFEGDSTDTWTNTAEFARSNARWRLQPINEYEAERAANHSQQIEVKDRNDIKRLQSSVGVSNNNHDSLFLIGHAYLYGLRGLCIDEAKALKHLKVSASKGNHFAKYELGKLLWNKGEHLEALEMLKQAACLPVVEAHRELADIYHVGYGDAIPRDRSKAFMYYAIGGILGDLKAAMMVGEYYEKGYDSDFGQDVGSALTWYEFVAQCDGGSVGYTAAGRLKHSMATTLTDISEAEDLRQDAYKNFAAAAALEPYSKFMMAMYHLNGFGYQEHNPALGFHLLLTLAESGFTLALTGLAQCYKHGLGVERDHVKELMYRDLAISVKDREIA</sequence>